<evidence type="ECO:0000256" key="1">
    <source>
        <dbReference type="ARBA" id="ARBA00000491"/>
    </source>
</evidence>
<comment type="caution">
    <text evidence="12">The sequence shown here is derived from an EMBL/GenBank/DDBJ whole genome shotgun (WGS) entry which is preliminary data.</text>
</comment>
<dbReference type="NCBIfam" id="TIGR00171">
    <property type="entry name" value="leuD"/>
    <property type="match status" value="1"/>
</dbReference>
<accession>V2UHG9</accession>
<evidence type="ECO:0000256" key="2">
    <source>
        <dbReference type="ARBA" id="ARBA00002695"/>
    </source>
</evidence>
<evidence type="ECO:0000313" key="13">
    <source>
        <dbReference type="Proteomes" id="UP000018415"/>
    </source>
</evidence>
<organism evidence="12 13">
    <name type="scientific">Acinetobacter indicus CIP 110367</name>
    <dbReference type="NCBI Taxonomy" id="1341679"/>
    <lineage>
        <taxon>Bacteria</taxon>
        <taxon>Pseudomonadati</taxon>
        <taxon>Pseudomonadota</taxon>
        <taxon>Gammaproteobacteria</taxon>
        <taxon>Moraxellales</taxon>
        <taxon>Moraxellaceae</taxon>
        <taxon>Acinetobacter</taxon>
    </lineage>
</organism>
<dbReference type="SUPFAM" id="SSF52016">
    <property type="entry name" value="LeuD/IlvD-like"/>
    <property type="match status" value="1"/>
</dbReference>
<dbReference type="GO" id="GO:0009098">
    <property type="term" value="P:L-leucine biosynthetic process"/>
    <property type="evidence" value="ECO:0007669"/>
    <property type="project" value="UniProtKB-UniRule"/>
</dbReference>
<dbReference type="GO" id="GO:0003861">
    <property type="term" value="F:3-isopropylmalate dehydratase activity"/>
    <property type="evidence" value="ECO:0007669"/>
    <property type="project" value="UniProtKB-UniRule"/>
</dbReference>
<evidence type="ECO:0000256" key="9">
    <source>
        <dbReference type="ARBA" id="ARBA00023304"/>
    </source>
</evidence>
<reference evidence="12 13" key="1">
    <citation type="submission" date="2013-10" db="EMBL/GenBank/DDBJ databases">
        <title>The Genome Sequence of Acinetobacter indicus CIP 110367.</title>
        <authorList>
            <consortium name="The Broad Institute Genomics Platform"/>
            <consortium name="The Broad Institute Genome Sequencing Center for Infectious Disease"/>
            <person name="Cerqueira G."/>
            <person name="Feldgarden M."/>
            <person name="Courvalin P."/>
            <person name="Grillot-Courvalin C."/>
            <person name="Clermont D."/>
            <person name="Rocha E."/>
            <person name="Yoon E.-J."/>
            <person name="Nemec A."/>
            <person name="Young S.K."/>
            <person name="Zeng Q."/>
            <person name="Gargeya S."/>
            <person name="Fitzgerald M."/>
            <person name="Abouelleil A."/>
            <person name="Alvarado L."/>
            <person name="Berlin A.M."/>
            <person name="Chapman S.B."/>
            <person name="Gainer-Dewar J."/>
            <person name="Goldberg J."/>
            <person name="Gnerre S."/>
            <person name="Griggs A."/>
            <person name="Gujja S."/>
            <person name="Hansen M."/>
            <person name="Howarth C."/>
            <person name="Imamovic A."/>
            <person name="Ireland A."/>
            <person name="Larimer J."/>
            <person name="McCowan C."/>
            <person name="Murphy C."/>
            <person name="Pearson M."/>
            <person name="Poon T.W."/>
            <person name="Priest M."/>
            <person name="Roberts A."/>
            <person name="Saif S."/>
            <person name="Shea T."/>
            <person name="Sykes S."/>
            <person name="Wortman J."/>
            <person name="Nusbaum C."/>
            <person name="Birren B."/>
        </authorList>
    </citation>
    <scope>NUCLEOTIDE SEQUENCE [LARGE SCALE GENOMIC DNA]</scope>
    <source>
        <strain evidence="12 13">CIP 110367</strain>
    </source>
</reference>
<dbReference type="InterPro" id="IPR000573">
    <property type="entry name" value="AconitaseA/IPMdHydase_ssu_swvl"/>
</dbReference>
<dbReference type="InterPro" id="IPR050075">
    <property type="entry name" value="LeuD"/>
</dbReference>
<dbReference type="eggNOG" id="COG0066">
    <property type="taxonomic scope" value="Bacteria"/>
</dbReference>
<dbReference type="PATRIC" id="fig|1341679.3.peg.563"/>
<evidence type="ECO:0000259" key="11">
    <source>
        <dbReference type="Pfam" id="PF00694"/>
    </source>
</evidence>
<comment type="similarity">
    <text evidence="4 10">Belongs to the LeuD family. LeuD type 1 subfamily.</text>
</comment>
<dbReference type="InterPro" id="IPR004431">
    <property type="entry name" value="3-IsopropMal_deHydase_ssu"/>
</dbReference>
<evidence type="ECO:0000313" key="12">
    <source>
        <dbReference type="EMBL" id="ESK49722.1"/>
    </source>
</evidence>
<comment type="subunit">
    <text evidence="5 10">Heterodimer of LeuC and LeuD.</text>
</comment>
<comment type="pathway">
    <text evidence="3 10">Amino-acid biosynthesis; L-leucine biosynthesis; L-leucine from 3-methyl-2-oxobutanoate: step 2/4.</text>
</comment>
<feature type="domain" description="Aconitase A/isopropylmalate dehydratase small subunit swivel" evidence="11">
    <location>
        <begin position="1"/>
        <end position="132"/>
    </location>
</feature>
<dbReference type="Gene3D" id="3.20.19.10">
    <property type="entry name" value="Aconitase, domain 4"/>
    <property type="match status" value="1"/>
</dbReference>
<comment type="function">
    <text evidence="2 10">Catalyzes the isomerization between 2-isopropylmalate and 3-isopropylmalate, via the formation of 2-isopropylmaleate.</text>
</comment>
<dbReference type="HAMAP" id="MF_01031">
    <property type="entry name" value="LeuD_type1"/>
    <property type="match status" value="1"/>
</dbReference>
<sequence>MKPFKTESGIVAILDRDNVDTDAIMPKQFMKSVNKNGLGQFLFDEWRYLDQGYLGIDCQHRPLNPDFELNLPQYKNASILITRSNFDCGSSREHAPWALAEYGFKVIIAESFANIFYSNCIKNGMLLIVLNKEVINELCEEIRLKQKMEITVDLENMIIITLSKTIGFNIDPSVKHTLIHGLDDIEKTLEYADKIIKFEEKRFIDYPWII</sequence>
<dbReference type="CDD" id="cd01577">
    <property type="entry name" value="IPMI_Swivel"/>
    <property type="match status" value="1"/>
</dbReference>
<dbReference type="PANTHER" id="PTHR43345">
    <property type="entry name" value="3-ISOPROPYLMALATE DEHYDRATASE SMALL SUBUNIT 2-RELATED-RELATED"/>
    <property type="match status" value="1"/>
</dbReference>
<evidence type="ECO:0000256" key="5">
    <source>
        <dbReference type="ARBA" id="ARBA00011271"/>
    </source>
</evidence>
<keyword evidence="9 10" id="KW-0100">Branched-chain amino acid biosynthesis</keyword>
<dbReference type="InterPro" id="IPR015928">
    <property type="entry name" value="Aconitase/3IPM_dehydase_swvl"/>
</dbReference>
<keyword evidence="13" id="KW-1185">Reference proteome</keyword>
<dbReference type="AlphaFoldDB" id="V2UHG9"/>
<evidence type="ECO:0000256" key="7">
    <source>
        <dbReference type="ARBA" id="ARBA00022605"/>
    </source>
</evidence>
<dbReference type="HOGENOM" id="CLU_081378_0_3_6"/>
<dbReference type="FunFam" id="3.20.19.10:FF:000003">
    <property type="entry name" value="3-isopropylmalate dehydratase small subunit"/>
    <property type="match status" value="1"/>
</dbReference>
<name>V2UHG9_9GAMM</name>
<dbReference type="OrthoDB" id="9777465at2"/>
<dbReference type="RefSeq" id="WP_016658305.1">
    <property type="nucleotide sequence ID" value="NZ_BBSF01000062.1"/>
</dbReference>
<gene>
    <name evidence="10" type="primary">leuD</name>
    <name evidence="12" type="ORF">P253_00579</name>
</gene>
<keyword evidence="6 10" id="KW-0432">Leucine biosynthesis</keyword>
<dbReference type="Pfam" id="PF00694">
    <property type="entry name" value="Aconitase_C"/>
    <property type="match status" value="1"/>
</dbReference>
<dbReference type="NCBIfam" id="NF002458">
    <property type="entry name" value="PRK01641.1"/>
    <property type="match status" value="1"/>
</dbReference>
<dbReference type="Proteomes" id="UP000018415">
    <property type="component" value="Unassembled WGS sequence"/>
</dbReference>
<dbReference type="EMBL" id="AYET01000001">
    <property type="protein sequence ID" value="ESK49722.1"/>
    <property type="molecule type" value="Genomic_DNA"/>
</dbReference>
<proteinExistence type="inferred from homology"/>
<evidence type="ECO:0000256" key="3">
    <source>
        <dbReference type="ARBA" id="ARBA00004729"/>
    </source>
</evidence>
<comment type="catalytic activity">
    <reaction evidence="1 10">
        <text>(2R,3S)-3-isopropylmalate = (2S)-2-isopropylmalate</text>
        <dbReference type="Rhea" id="RHEA:32287"/>
        <dbReference type="ChEBI" id="CHEBI:1178"/>
        <dbReference type="ChEBI" id="CHEBI:35121"/>
        <dbReference type="EC" id="4.2.1.33"/>
    </reaction>
</comment>
<dbReference type="UniPathway" id="UPA00048">
    <property type="reaction ID" value="UER00071"/>
</dbReference>
<dbReference type="InterPro" id="IPR033940">
    <property type="entry name" value="IPMI_Swivel"/>
</dbReference>
<protein>
    <recommendedName>
        <fullName evidence="10">3-isopropylmalate dehydratase small subunit</fullName>
        <ecNumber evidence="10">4.2.1.33</ecNumber>
    </recommendedName>
    <alternativeName>
        <fullName evidence="10">Alpha-IPM isomerase</fullName>
        <shortName evidence="10">IPMI</shortName>
    </alternativeName>
    <alternativeName>
        <fullName evidence="10">Isopropylmalate isomerase</fullName>
    </alternativeName>
</protein>
<keyword evidence="8 10" id="KW-0456">Lyase</keyword>
<evidence type="ECO:0000256" key="4">
    <source>
        <dbReference type="ARBA" id="ARBA00009845"/>
    </source>
</evidence>
<dbReference type="EC" id="4.2.1.33" evidence="10"/>
<evidence type="ECO:0000256" key="6">
    <source>
        <dbReference type="ARBA" id="ARBA00022430"/>
    </source>
</evidence>
<keyword evidence="7 10" id="KW-0028">Amino-acid biosynthesis</keyword>
<evidence type="ECO:0000256" key="8">
    <source>
        <dbReference type="ARBA" id="ARBA00023239"/>
    </source>
</evidence>
<dbReference type="GO" id="GO:0009316">
    <property type="term" value="C:3-isopropylmalate dehydratase complex"/>
    <property type="evidence" value="ECO:0007669"/>
    <property type="project" value="InterPro"/>
</dbReference>
<evidence type="ECO:0000256" key="10">
    <source>
        <dbReference type="HAMAP-Rule" id="MF_01031"/>
    </source>
</evidence>
<dbReference type="PANTHER" id="PTHR43345:SF5">
    <property type="entry name" value="3-ISOPROPYLMALATE DEHYDRATASE SMALL SUBUNIT"/>
    <property type="match status" value="1"/>
</dbReference>